<evidence type="ECO:0000313" key="2">
    <source>
        <dbReference type="Proteomes" id="UP001150603"/>
    </source>
</evidence>
<reference evidence="1" key="1">
    <citation type="submission" date="2022-07" db="EMBL/GenBank/DDBJ databases">
        <title>Phylogenomic reconstructions and comparative analyses of Kickxellomycotina fungi.</title>
        <authorList>
            <person name="Reynolds N.K."/>
            <person name="Stajich J.E."/>
            <person name="Barry K."/>
            <person name="Grigoriev I.V."/>
            <person name="Crous P."/>
            <person name="Smith M.E."/>
        </authorList>
    </citation>
    <scope>NUCLEOTIDE SEQUENCE</scope>
    <source>
        <strain evidence="1">NRRL 5244</strain>
    </source>
</reference>
<gene>
    <name evidence="1" type="primary">CWC27</name>
    <name evidence="1" type="ORF">FBU59_005851</name>
</gene>
<keyword evidence="2" id="KW-1185">Reference proteome</keyword>
<comment type="caution">
    <text evidence="1">The sequence shown here is derived from an EMBL/GenBank/DDBJ whole genome shotgun (WGS) entry which is preliminary data.</text>
</comment>
<sequence length="157" mass="17521">DKRKAISDEGEPETNPKKPKKHTNALSALLSQYKTSGSKKSKKDTKSREDELFARLGSFQSKIRSSKSKTAASQPATAGTAGKCTLHGVLDCQSCWRSQLDTDVDHLNEAGGSENWLAHSLAFKRNKERVETEYAPKVEDYVVIDPRDREASIKRRK</sequence>
<name>A0ACC1J1E6_9FUNG</name>
<keyword evidence="1" id="KW-0413">Isomerase</keyword>
<dbReference type="EMBL" id="JANBPW010004845">
    <property type="protein sequence ID" value="KAJ1933960.1"/>
    <property type="molecule type" value="Genomic_DNA"/>
</dbReference>
<proteinExistence type="predicted"/>
<dbReference type="EC" id="5.2.1.8" evidence="1"/>
<organism evidence="1 2">
    <name type="scientific">Linderina macrospora</name>
    <dbReference type="NCBI Taxonomy" id="4868"/>
    <lineage>
        <taxon>Eukaryota</taxon>
        <taxon>Fungi</taxon>
        <taxon>Fungi incertae sedis</taxon>
        <taxon>Zoopagomycota</taxon>
        <taxon>Kickxellomycotina</taxon>
        <taxon>Kickxellomycetes</taxon>
        <taxon>Kickxellales</taxon>
        <taxon>Kickxellaceae</taxon>
        <taxon>Linderina</taxon>
    </lineage>
</organism>
<dbReference type="Proteomes" id="UP001150603">
    <property type="component" value="Unassembled WGS sequence"/>
</dbReference>
<evidence type="ECO:0000313" key="1">
    <source>
        <dbReference type="EMBL" id="KAJ1933960.1"/>
    </source>
</evidence>
<accession>A0ACC1J1E6</accession>
<protein>
    <submittedName>
        <fullName evidence="1">Peptidyl-prolyl isomerase cwc27</fullName>
        <ecNumber evidence="1">5.2.1.8</ecNumber>
    </submittedName>
</protein>
<feature type="non-terminal residue" evidence="1">
    <location>
        <position position="1"/>
    </location>
</feature>